<protein>
    <submittedName>
        <fullName evidence="2">Uncharacterized protein</fullName>
    </submittedName>
</protein>
<keyword evidence="1" id="KW-0472">Membrane</keyword>
<organism evidence="2 3">
    <name type="scientific">Agathobacter rectalis</name>
    <dbReference type="NCBI Taxonomy" id="39491"/>
    <lineage>
        <taxon>Bacteria</taxon>
        <taxon>Bacillati</taxon>
        <taxon>Bacillota</taxon>
        <taxon>Clostridia</taxon>
        <taxon>Lachnospirales</taxon>
        <taxon>Lachnospiraceae</taxon>
        <taxon>Agathobacter</taxon>
    </lineage>
</organism>
<accession>A0A3E4YML6</accession>
<dbReference type="RefSeq" id="WP_117718273.1">
    <property type="nucleotide sequence ID" value="NZ_QSTP01000001.1"/>
</dbReference>
<name>A0A3E4YML6_9FIRM</name>
<keyword evidence="1" id="KW-0812">Transmembrane</keyword>
<feature type="transmembrane region" description="Helical" evidence="1">
    <location>
        <begin position="65"/>
        <end position="86"/>
    </location>
</feature>
<proteinExistence type="predicted"/>
<evidence type="ECO:0000313" key="2">
    <source>
        <dbReference type="EMBL" id="RGM75514.1"/>
    </source>
</evidence>
<sequence length="214" mass="24999">MSLLKSIKQYMKTGNIKENYTATIPIKDDSVSIELKDVNKTYKTYIELNEENDRISRIRRKYNDISYLILITAFILLAIAAIIVFFDISLLIKVSCSIGSLLLFIISFIFLCKSDSICYIYNYICGIGNLTILLKVMNTIDTDEKIGFSIKNKSYGDIIVFKYFDKDNKEHQKTAIELDKIHYCLNSPNKIIGWYDKEKHKYMLEYWTTYNGDF</sequence>
<evidence type="ECO:0000313" key="3">
    <source>
        <dbReference type="Proteomes" id="UP000260758"/>
    </source>
</evidence>
<dbReference type="Proteomes" id="UP000260758">
    <property type="component" value="Unassembled WGS sequence"/>
</dbReference>
<dbReference type="EMBL" id="QSTP01000001">
    <property type="protein sequence ID" value="RGM75514.1"/>
    <property type="molecule type" value="Genomic_DNA"/>
</dbReference>
<evidence type="ECO:0000256" key="1">
    <source>
        <dbReference type="SAM" id="Phobius"/>
    </source>
</evidence>
<keyword evidence="1" id="KW-1133">Transmembrane helix</keyword>
<feature type="transmembrane region" description="Helical" evidence="1">
    <location>
        <begin position="92"/>
        <end position="112"/>
    </location>
</feature>
<gene>
    <name evidence="2" type="ORF">DXB99_03030</name>
</gene>
<dbReference type="AlphaFoldDB" id="A0A3E4YML6"/>
<comment type="caution">
    <text evidence="2">The sequence shown here is derived from an EMBL/GenBank/DDBJ whole genome shotgun (WGS) entry which is preliminary data.</text>
</comment>
<reference evidence="2 3" key="1">
    <citation type="submission" date="2018-08" db="EMBL/GenBank/DDBJ databases">
        <title>A genome reference for cultivated species of the human gut microbiota.</title>
        <authorList>
            <person name="Zou Y."/>
            <person name="Xue W."/>
            <person name="Luo G."/>
        </authorList>
    </citation>
    <scope>NUCLEOTIDE SEQUENCE [LARGE SCALE GENOMIC DNA]</scope>
    <source>
        <strain evidence="2 3">OM07-13</strain>
    </source>
</reference>